<sequence>MTNLRRRLFAALALLVALLAAPGWAADQLRRPGGAQVVPEHFLRSWDPVTVFFDADTGPAKGGAEDHPERVVTLDPPHPGAFTWMDSRTLQFRPTVAWPPMGRFAWTVQGRRTDLVTLMSGAVASIPAEGAGGLDPIEAITLSFREPIAPDILARLATIEIRPLPGVGGDRARTLDAADFDVKVQERLRSADPAVYVLNLHHPIGPGNRVVVHLRLAPDQVAGHEEQRIAFSTAQPFHVTRFGCRDSGYPSLPEGVSYAKERALQCPADERSVHLTFSGNLKPVGPVEGRNLVRLSPQVDGLRFETVNDTLVIRGRFEADTLYQVRLEPSALSDAKGRLLHLAAANQLYLSFPAKPGFIKFMAGEGIAERFGPQMVPMKSRGVEHMDLRIHPIDPLDRSLWPFPRENMLIDETRRPPAPGEEPKPWTASYAVSDDIIAEHIRAFGSPSISELVQVPGGKGNATTSFGLNLRPHLARIAGADKPGHYLVGIRRLESKSSRYWMRLQVTDLSLTAVDEVDRVRFAVTSLASGQPVAGASIRLEGRGNQNNNSLPVQLTTGADGTVSWEAPGNVDDMIRRIVVAKDGDILVLDPARPPRFYAEGGWRDSAYYENWLNWTTRALADRKELPRDLCHIFTERPIYRPDEPVHIKGYVRKGQDGKLDLSAKPGTLVVRAPDGTEWRYPLAINEFGSFYHKFDAKTAATGIYKVSLDYKTTPAPRDESEDEDLAAESGGGICHVAKFKKEAYRLPRFEVQLHAPLSVGLDAAFPVGLTSEYYAGGVVADRPLRWRVTQVPFAWTPKARPGFLFSADQRFSGNQPFRSSPVLERDGKTDPQGAARLVLDPTIEATAQPRKYIVEATVVGDDDQSVTNTQEVLALPPFVLGLKLPRFIEKTDRLEPLVVVEDGQGKPIAGQKVTVRLLKRQWNSILQATDFTQGSAKYVTETVEEKVAETTVNSAAEPFKVPFPINGAGVYVVEVESQDRLGRLQSVKVDLFAGGERPATWSRPPAEVFSVAPDKTAYAPGETAKLVLQSPFQNGQALAVIEEPDGHNRYEWVTVKNGYGTLALAIKPEYMPRLPVHFVLMRGRLKGDDDQVGIHADLRKPATVAATQWVTVTPAKNLVKVEISAPRKAQPGQDVDLTVKLADDLGQPLAGEVTLWMVDQAVLALAKEARLDPLPQFIVPRDSKTKLRDTRNSVFGLLPLQEEPGGDEGDDGSPLLRATVRKNFTPVPYYEPSLKVGPSGTVTVTVRLPDSLTNFKLRAKAVSGPSRFGYGTGDMQVRLPVLVQPALPRFVRPGDSFQLSAIGRVVDGSGGPGRAKVKLSGLDLAGSDERGFEWQANVSQRLDFPVKVPVGASGNVDVTMGVDRATDGAKDAFQVSLPVLPDREKVAERTITRLSAEAPVVVPAVTEAVRPGTLERDVVVAGKELVALAGGLDSLLLYPFGCTEQRISLARAGIGTRQFGGALLGPDGSEERIKASMRATQEWIAQSVADNGLVSYWPGGRGYVAVTAWAVQFMTEAKAAGLAVDQSLLDKLSVALKQSLRSDYRDFVDGQSWSERSWALAALTGAGQGDATYAAELARKAPNLRAEALAQVAWALAKSPATPVSILGEMQKRLWSNVVVKLDKGRDVYGGLQEDGGLSPLILPSETRTLAQILRASMAVQPTEPRNRMLADALLALGKGDGWGSTNANAEALLALADWIKAGGTKAGESAATIAFGAERRQLTLSDTVPAVRQSIQASEATISLGAPSPEPLAVWVRTSYLPEADGSAQASAARGFAVDRDVWIVAGDGGLTRRIALDTHSTTIALAVGEVIEDHVTVVNSADRAHIAVVVPLAAGMEPLNPALATAPPEAKPSEAVTRAPSYAAFLDDKVSYFYDELPKGTYHFRLRSRATVPGRFIQPAAAARAMYDDTVNGNGNGALVVIARP</sequence>
<dbReference type="InterPro" id="IPR008930">
    <property type="entry name" value="Terpenoid_cyclase/PrenylTrfase"/>
</dbReference>
<dbReference type="Pfam" id="PF17973">
    <property type="entry name" value="bMG10"/>
    <property type="match status" value="1"/>
</dbReference>
<dbReference type="InterPro" id="IPR001599">
    <property type="entry name" value="Macroglobln_a2"/>
</dbReference>
<dbReference type="SMART" id="SM01360">
    <property type="entry name" value="A2M"/>
    <property type="match status" value="1"/>
</dbReference>
<dbReference type="OrthoDB" id="9767116at2"/>
<dbReference type="Pfam" id="PF00207">
    <property type="entry name" value="A2M"/>
    <property type="match status" value="1"/>
</dbReference>
<dbReference type="EMBL" id="JXSL01000019">
    <property type="protein sequence ID" value="KIM00344.1"/>
    <property type="molecule type" value="Genomic_DNA"/>
</dbReference>
<dbReference type="Gene3D" id="1.50.10.20">
    <property type="match status" value="1"/>
</dbReference>
<evidence type="ECO:0000313" key="6">
    <source>
        <dbReference type="Proteomes" id="UP000031971"/>
    </source>
</evidence>
<dbReference type="Gene3D" id="2.60.40.1930">
    <property type="match status" value="1"/>
</dbReference>
<feature type="domain" description="Alpha-2-macroglobulin" evidence="4">
    <location>
        <begin position="1228"/>
        <end position="1320"/>
    </location>
</feature>
<feature type="signal peptide" evidence="2">
    <location>
        <begin position="1"/>
        <end position="25"/>
    </location>
</feature>
<feature type="chain" id="PRO_5002171861" evidence="2">
    <location>
        <begin position="26"/>
        <end position="1928"/>
    </location>
</feature>
<dbReference type="InterPro" id="IPR011625">
    <property type="entry name" value="A2M_N_BRD"/>
</dbReference>
<dbReference type="Proteomes" id="UP000031971">
    <property type="component" value="Unassembled WGS sequence"/>
</dbReference>
<dbReference type="PANTHER" id="PTHR40094">
    <property type="entry name" value="ALPHA-2-MACROGLOBULIN HOMOLOG"/>
    <property type="match status" value="1"/>
</dbReference>
<dbReference type="Pfam" id="PF07703">
    <property type="entry name" value="A2M_BRD"/>
    <property type="match status" value="1"/>
</dbReference>
<proteinExistence type="inferred from homology"/>
<dbReference type="InterPro" id="IPR041246">
    <property type="entry name" value="Bact_MG10"/>
</dbReference>
<dbReference type="PANTHER" id="PTHR40094:SF1">
    <property type="entry name" value="UBIQUITIN DOMAIN-CONTAINING PROTEIN"/>
    <property type="match status" value="1"/>
</dbReference>
<dbReference type="GO" id="GO:0004866">
    <property type="term" value="F:endopeptidase inhibitor activity"/>
    <property type="evidence" value="ECO:0007669"/>
    <property type="project" value="InterPro"/>
</dbReference>
<evidence type="ECO:0000313" key="5">
    <source>
        <dbReference type="EMBL" id="KIM00344.1"/>
    </source>
</evidence>
<dbReference type="InterPro" id="IPR051802">
    <property type="entry name" value="YfhM-like"/>
</dbReference>
<dbReference type="Gene3D" id="2.60.40.3710">
    <property type="match status" value="1"/>
</dbReference>
<dbReference type="SUPFAM" id="SSF48239">
    <property type="entry name" value="Terpenoid cyclases/Protein prenyltransferases"/>
    <property type="match status" value="1"/>
</dbReference>
<keyword evidence="6" id="KW-1185">Reference proteome</keyword>
<feature type="domain" description="Alpha-2-macroglobulin bait region" evidence="3">
    <location>
        <begin position="1010"/>
        <end position="1166"/>
    </location>
</feature>
<protein>
    <submittedName>
        <fullName evidence="5">Large extracellular alpha-helical protein</fullName>
    </submittedName>
</protein>
<evidence type="ECO:0000256" key="2">
    <source>
        <dbReference type="SAM" id="SignalP"/>
    </source>
</evidence>
<comment type="similarity">
    <text evidence="1">Belongs to the protease inhibitor I39 (alpha-2-macroglobulin) family. Bacterial alpha-2-macroglobulin subfamily.</text>
</comment>
<dbReference type="InterPro" id="IPR041462">
    <property type="entry name" value="Bact_A2M_MG6"/>
</dbReference>
<reference evidence="5 6" key="1">
    <citation type="submission" date="2015-01" db="EMBL/GenBank/DDBJ databases">
        <title>Genome Sequence of Magnetospirillum magnetotacticum Strain MS-1.</title>
        <authorList>
            <person name="Marinov G.K."/>
            <person name="Smalley M.D."/>
            <person name="DeSalvo G."/>
        </authorList>
    </citation>
    <scope>NUCLEOTIDE SEQUENCE [LARGE SCALE GENOMIC DNA]</scope>
    <source>
        <strain evidence="5 6">MS-1</strain>
    </source>
</reference>
<dbReference type="InterPro" id="IPR002890">
    <property type="entry name" value="MG2"/>
</dbReference>
<keyword evidence="2" id="KW-0732">Signal</keyword>
<gene>
    <name evidence="5" type="ORF">CCC_01499</name>
</gene>
<dbReference type="CDD" id="cd02891">
    <property type="entry name" value="A2M_like"/>
    <property type="match status" value="1"/>
</dbReference>
<dbReference type="SMART" id="SM01359">
    <property type="entry name" value="A2M_N_2"/>
    <property type="match status" value="1"/>
</dbReference>
<accession>A0A0C2YZ24</accession>
<dbReference type="RefSeq" id="WP_041039581.1">
    <property type="nucleotide sequence ID" value="NZ_JXSL01000019.1"/>
</dbReference>
<name>A0A0C2YZ24_PARME</name>
<dbReference type="Pfam" id="PF01835">
    <property type="entry name" value="MG2"/>
    <property type="match status" value="1"/>
</dbReference>
<organism evidence="5 6">
    <name type="scientific">Paramagnetospirillum magnetotacticum MS-1</name>
    <dbReference type="NCBI Taxonomy" id="272627"/>
    <lineage>
        <taxon>Bacteria</taxon>
        <taxon>Pseudomonadati</taxon>
        <taxon>Pseudomonadota</taxon>
        <taxon>Alphaproteobacteria</taxon>
        <taxon>Rhodospirillales</taxon>
        <taxon>Magnetospirillaceae</taxon>
        <taxon>Paramagnetospirillum</taxon>
    </lineage>
</organism>
<comment type="caution">
    <text evidence="5">The sequence shown here is derived from an EMBL/GenBank/DDBJ whole genome shotgun (WGS) entry which is preliminary data.</text>
</comment>
<evidence type="ECO:0000259" key="3">
    <source>
        <dbReference type="SMART" id="SM01359"/>
    </source>
</evidence>
<dbReference type="STRING" id="272627.CCC_01499"/>
<evidence type="ECO:0000259" key="4">
    <source>
        <dbReference type="SMART" id="SM01360"/>
    </source>
</evidence>
<dbReference type="Pfam" id="PF17962">
    <property type="entry name" value="bMG6"/>
    <property type="match status" value="1"/>
</dbReference>
<evidence type="ECO:0000256" key="1">
    <source>
        <dbReference type="ARBA" id="ARBA00010556"/>
    </source>
</evidence>